<dbReference type="Proteomes" id="UP000007799">
    <property type="component" value="Unassembled WGS sequence"/>
</dbReference>
<evidence type="ECO:0008006" key="6">
    <source>
        <dbReference type="Google" id="ProtNLM"/>
    </source>
</evidence>
<gene>
    <name evidence="4" type="ORF">PTSG_06808</name>
</gene>
<keyword evidence="5" id="KW-1185">Reference proteome</keyword>
<dbReference type="PANTHER" id="PTHR13627:SF31">
    <property type="entry name" value="RIBITOL 5-PHOSPHATE TRANSFERASE FKRP"/>
    <property type="match status" value="1"/>
</dbReference>
<sequence length="557" mass="63474">MRWRQGLVLMITVVAFAVGNVVLLMHTTTQVVHEHNEQQQQQQQQQQQRWRRGEDSADLFAWGATQDMLLRVSVLMRDFELWTNDVAGTIEHAVAAVDPIARVQQVVVAAPRLPYPPITVPRELQPQTQVVSTALGIFEDSTGSLQSRDIRFTGDLVLAVVDGLDLRECAADVSRWISLHRQRLLQLRNRQDTRADVAGRASRSCFISFLHAMPRTVSGTFECSSALFDVKRWTLRVSTTELPRPPKGVLAQCNYTAEVQTAVLADAETLRLLRWDELEPMSRGLLLQAHAKQCTIEQYVSPHLDVPNRAHDIFNTPHLQDKHVRYSEQRAASLYQQLGIKRVQHPSLGTEEWYGCHKNSARCFGTVVHDTPEYIFQGRWTPPCCLENIRKTARYLFRVLNAAGVRYWLEGGTLLGAVRHGDIIEWDYDCDVGIFLDDVAKVPELSHAATQGSHETADGFVWEKAREGDFFRVQFSKFNHLHVDIFPFYEKDGVMTKDTWMESHRQDMEFPSSYLHPLDTITFVGVDVRIPNRAREFLEMKFGPGCIEHPRLPGPSA</sequence>
<dbReference type="GO" id="GO:0009100">
    <property type="term" value="P:glycoprotein metabolic process"/>
    <property type="evidence" value="ECO:0007669"/>
    <property type="project" value="UniProtKB-ARBA"/>
</dbReference>
<name>F2UEV4_SALR5</name>
<dbReference type="KEGG" id="sre:PTSG_06808"/>
<dbReference type="RefSeq" id="XP_004992207.1">
    <property type="nucleotide sequence ID" value="XM_004992150.1"/>
</dbReference>
<dbReference type="GeneID" id="16072766"/>
<reference evidence="4" key="1">
    <citation type="submission" date="2009-08" db="EMBL/GenBank/DDBJ databases">
        <title>Annotation of Salpingoeca rosetta.</title>
        <authorList>
            <consortium name="The Broad Institute Genome Sequencing Platform"/>
            <person name="Russ C."/>
            <person name="Cuomo C."/>
            <person name="Burger G."/>
            <person name="Gray M.W."/>
            <person name="Holland P.W.H."/>
            <person name="King N."/>
            <person name="Lang F.B.F."/>
            <person name="Roger A.J."/>
            <person name="Ruiz-Trillo I."/>
            <person name="Young S.K."/>
            <person name="Zeng Q."/>
            <person name="Gargeya S."/>
            <person name="Alvarado L."/>
            <person name="Berlin A."/>
            <person name="Chapman S.B."/>
            <person name="Chen Z."/>
            <person name="Freedman E."/>
            <person name="Gellesch M."/>
            <person name="Goldberg J."/>
            <person name="Griggs A."/>
            <person name="Gujja S."/>
            <person name="Heilman E."/>
            <person name="Heiman D."/>
            <person name="Howarth C."/>
            <person name="Mehta T."/>
            <person name="Neiman D."/>
            <person name="Pearson M."/>
            <person name="Roberts A."/>
            <person name="Saif S."/>
            <person name="Shea T."/>
            <person name="Shenoy N."/>
            <person name="Sisk P."/>
            <person name="Stolte C."/>
            <person name="Sykes S."/>
            <person name="White J."/>
            <person name="Yandava C."/>
            <person name="Haas B."/>
            <person name="Nusbaum C."/>
            <person name="Birren B."/>
        </authorList>
    </citation>
    <scope>NUCLEOTIDE SEQUENCE [LARGE SCALE GENOMIC DNA]</scope>
    <source>
        <strain evidence="4">ATCC 50818</strain>
    </source>
</reference>
<keyword evidence="1" id="KW-1133">Transmembrane helix</keyword>
<feature type="transmembrane region" description="Helical" evidence="1">
    <location>
        <begin position="7"/>
        <end position="26"/>
    </location>
</feature>
<protein>
    <recommendedName>
        <fullName evidence="6">Fukutin-related protein</fullName>
    </recommendedName>
</protein>
<dbReference type="Pfam" id="PF04991">
    <property type="entry name" value="LicD"/>
    <property type="match status" value="1"/>
</dbReference>
<evidence type="ECO:0000259" key="2">
    <source>
        <dbReference type="Pfam" id="PF04991"/>
    </source>
</evidence>
<keyword evidence="1" id="KW-0812">Transmembrane</keyword>
<dbReference type="InterPro" id="IPR052613">
    <property type="entry name" value="LicD_transferase"/>
</dbReference>
<dbReference type="EMBL" id="GL832971">
    <property type="protein sequence ID" value="EGD75154.1"/>
    <property type="molecule type" value="Genomic_DNA"/>
</dbReference>
<dbReference type="eggNOG" id="ENOG502QV4Y">
    <property type="taxonomic scope" value="Eukaryota"/>
</dbReference>
<proteinExistence type="predicted"/>
<dbReference type="InterPro" id="IPR055105">
    <property type="entry name" value="FKRP_N"/>
</dbReference>
<dbReference type="InterPro" id="IPR007074">
    <property type="entry name" value="LicD/FKTN/FKRP_NTP_transf"/>
</dbReference>
<dbReference type="AlphaFoldDB" id="F2UEV4"/>
<dbReference type="FunCoup" id="F2UEV4">
    <property type="interactions" value="335"/>
</dbReference>
<dbReference type="InParanoid" id="F2UEV4"/>
<feature type="domain" description="FKRP stem" evidence="3">
    <location>
        <begin position="70"/>
        <end position="344"/>
    </location>
</feature>
<dbReference type="STRING" id="946362.F2UEV4"/>
<evidence type="ECO:0000256" key="1">
    <source>
        <dbReference type="SAM" id="Phobius"/>
    </source>
</evidence>
<dbReference type="Pfam" id="PF22921">
    <property type="entry name" value="FKRP_N"/>
    <property type="match status" value="1"/>
</dbReference>
<dbReference type="OrthoDB" id="444255at2759"/>
<evidence type="ECO:0000259" key="3">
    <source>
        <dbReference type="Pfam" id="PF22921"/>
    </source>
</evidence>
<evidence type="ECO:0000313" key="5">
    <source>
        <dbReference type="Proteomes" id="UP000007799"/>
    </source>
</evidence>
<accession>F2UEV4</accession>
<dbReference type="PANTHER" id="PTHR13627">
    <property type="entry name" value="FUKUTIN RELATED PROTEIN"/>
    <property type="match status" value="1"/>
</dbReference>
<evidence type="ECO:0000313" key="4">
    <source>
        <dbReference type="EMBL" id="EGD75154.1"/>
    </source>
</evidence>
<organism evidence="5">
    <name type="scientific">Salpingoeca rosetta (strain ATCC 50818 / BSB-021)</name>
    <dbReference type="NCBI Taxonomy" id="946362"/>
    <lineage>
        <taxon>Eukaryota</taxon>
        <taxon>Choanoflagellata</taxon>
        <taxon>Craspedida</taxon>
        <taxon>Salpingoecidae</taxon>
        <taxon>Salpingoeca</taxon>
    </lineage>
</organism>
<feature type="domain" description="LicD/FKTN/FKRP nucleotidyltransferase" evidence="2">
    <location>
        <begin position="402"/>
        <end position="492"/>
    </location>
</feature>
<keyword evidence="1" id="KW-0472">Membrane</keyword>